<feature type="chain" id="PRO_5036205708" evidence="2">
    <location>
        <begin position="26"/>
        <end position="232"/>
    </location>
</feature>
<dbReference type="Proteomes" id="UP000541610">
    <property type="component" value="Unassembled WGS sequence"/>
</dbReference>
<evidence type="ECO:0000256" key="2">
    <source>
        <dbReference type="SAM" id="SignalP"/>
    </source>
</evidence>
<reference evidence="6 7" key="1">
    <citation type="submission" date="2020-04" db="EMBL/GenBank/DDBJ databases">
        <title>Perkinsus olseni comparative genomics.</title>
        <authorList>
            <person name="Bogema D.R."/>
        </authorList>
    </citation>
    <scope>NUCLEOTIDE SEQUENCE [LARGE SCALE GENOMIC DNA]</scope>
    <source>
        <strain evidence="4">00978-12</strain>
        <strain evidence="3">ATCC PRA-205</strain>
        <strain evidence="5 7">ATCC PRA-207</strain>
    </source>
</reference>
<gene>
    <name evidence="4" type="ORF">FOZ60_002396</name>
    <name evidence="3" type="ORF">FOZ62_007702</name>
    <name evidence="5" type="ORF">FOZ63_014261</name>
</gene>
<evidence type="ECO:0000313" key="7">
    <source>
        <dbReference type="Proteomes" id="UP000553632"/>
    </source>
</evidence>
<dbReference type="OrthoDB" id="10531959at2759"/>
<evidence type="ECO:0000313" key="5">
    <source>
        <dbReference type="EMBL" id="KAF4718539.1"/>
    </source>
</evidence>
<dbReference type="EMBL" id="JABANP010000141">
    <property type="protein sequence ID" value="KAF4688806.1"/>
    <property type="molecule type" value="Genomic_DNA"/>
</dbReference>
<accession>A0A7J6RCK9</accession>
<protein>
    <submittedName>
        <fullName evidence="5">Uncharacterized protein</fullName>
    </submittedName>
</protein>
<dbReference type="Proteomes" id="UP000574390">
    <property type="component" value="Unassembled WGS sequence"/>
</dbReference>
<feature type="signal peptide" evidence="2">
    <location>
        <begin position="1"/>
        <end position="25"/>
    </location>
</feature>
<name>A0A7J6RCK9_PEROL</name>
<evidence type="ECO:0000313" key="4">
    <source>
        <dbReference type="EMBL" id="KAF4688806.1"/>
    </source>
</evidence>
<keyword evidence="2" id="KW-0732">Signal</keyword>
<dbReference type="EMBL" id="JABANO010026435">
    <property type="protein sequence ID" value="KAF4718539.1"/>
    <property type="molecule type" value="Genomic_DNA"/>
</dbReference>
<evidence type="ECO:0000313" key="6">
    <source>
        <dbReference type="Proteomes" id="UP000541610"/>
    </source>
</evidence>
<dbReference type="Proteomes" id="UP000553632">
    <property type="component" value="Unassembled WGS sequence"/>
</dbReference>
<evidence type="ECO:0000256" key="1">
    <source>
        <dbReference type="SAM" id="MobiDB-lite"/>
    </source>
</evidence>
<proteinExistence type="predicted"/>
<comment type="caution">
    <text evidence="5">The sequence shown here is derived from an EMBL/GenBank/DDBJ whole genome shotgun (WGS) entry which is preliminary data.</text>
</comment>
<organism evidence="5 7">
    <name type="scientific">Perkinsus olseni</name>
    <name type="common">Perkinsus atlanticus</name>
    <dbReference type="NCBI Taxonomy" id="32597"/>
    <lineage>
        <taxon>Eukaryota</taxon>
        <taxon>Sar</taxon>
        <taxon>Alveolata</taxon>
        <taxon>Perkinsozoa</taxon>
        <taxon>Perkinsea</taxon>
        <taxon>Perkinsida</taxon>
        <taxon>Perkinsidae</taxon>
        <taxon>Perkinsus</taxon>
    </lineage>
</organism>
<evidence type="ECO:0000313" key="3">
    <source>
        <dbReference type="EMBL" id="KAF4681942.1"/>
    </source>
</evidence>
<dbReference type="AlphaFoldDB" id="A0A7J6RCK9"/>
<feature type="compositionally biased region" description="Basic and acidic residues" evidence="1">
    <location>
        <begin position="184"/>
        <end position="210"/>
    </location>
</feature>
<keyword evidence="7" id="KW-1185">Reference proteome</keyword>
<dbReference type="EMBL" id="JABANM010037555">
    <property type="protein sequence ID" value="KAF4681942.1"/>
    <property type="molecule type" value="Genomic_DNA"/>
</dbReference>
<feature type="region of interest" description="Disordered" evidence="1">
    <location>
        <begin position="164"/>
        <end position="232"/>
    </location>
</feature>
<sequence length="232" mass="25506">MSAPTPSITKFMLLSSAALWTSILAGLRYGGTYRNHIIGSALFELEDDVLAIGSEGRIEFTTGDMAIGSNVTWCRSPWLSLKAFTGEEEIEGVPTAVSRYRFIPKPGDSLAYDNFTRCVFEATQLSRSFSVDLVRNATPYVLIDIGKVPDSVIRIPLTERYQVRDARPQPQSTAADGEEVAEDAVERSVEAEGMDGRRRVQSEGTEREEIVEPADGKLIGTPVWTRGRRASA</sequence>